<evidence type="ECO:0000256" key="3">
    <source>
        <dbReference type="ARBA" id="ARBA00022475"/>
    </source>
</evidence>
<evidence type="ECO:0000256" key="9">
    <source>
        <dbReference type="SAM" id="Phobius"/>
    </source>
</evidence>
<keyword evidence="7" id="KW-0811">Translocation</keyword>
<evidence type="ECO:0000256" key="2">
    <source>
        <dbReference type="ARBA" id="ARBA00022448"/>
    </source>
</evidence>
<evidence type="ECO:0000256" key="6">
    <source>
        <dbReference type="ARBA" id="ARBA00022989"/>
    </source>
</evidence>
<dbReference type="SMART" id="SM01323">
    <property type="entry name" value="YajC"/>
    <property type="match status" value="1"/>
</dbReference>
<keyword evidence="5" id="KW-0653">Protein transport</keyword>
<evidence type="ECO:0000256" key="1">
    <source>
        <dbReference type="ARBA" id="ARBA00004162"/>
    </source>
</evidence>
<gene>
    <name evidence="10" type="ORF">SDC9_32166</name>
</gene>
<keyword evidence="8 9" id="KW-0472">Membrane</keyword>
<accession>A0A644V4B6</accession>
<reference evidence="10" key="1">
    <citation type="submission" date="2019-08" db="EMBL/GenBank/DDBJ databases">
        <authorList>
            <person name="Kucharzyk K."/>
            <person name="Murdoch R.W."/>
            <person name="Higgins S."/>
            <person name="Loffler F."/>
        </authorList>
    </citation>
    <scope>NUCLEOTIDE SEQUENCE</scope>
</reference>
<dbReference type="AlphaFoldDB" id="A0A644V4B6"/>
<comment type="caution">
    <text evidence="10">The sequence shown here is derived from an EMBL/GenBank/DDBJ whole genome shotgun (WGS) entry which is preliminary data.</text>
</comment>
<keyword evidence="2" id="KW-0813">Transport</keyword>
<proteinExistence type="predicted"/>
<keyword evidence="6 9" id="KW-1133">Transmembrane helix</keyword>
<sequence>MQGAEAMNIVNTVWPFLLMGLVFYFMLYRPQKKEQKKRADMLSALRRGDKVVTLGGICGEITKVNENNIILKIADGIEVKVIKGAISHSQEEIENK</sequence>
<dbReference type="EMBL" id="VSSQ01000218">
    <property type="protein sequence ID" value="MPL86189.1"/>
    <property type="molecule type" value="Genomic_DNA"/>
</dbReference>
<evidence type="ECO:0000256" key="4">
    <source>
        <dbReference type="ARBA" id="ARBA00022692"/>
    </source>
</evidence>
<dbReference type="PANTHER" id="PTHR33909:SF1">
    <property type="entry name" value="SEC TRANSLOCON ACCESSORY COMPLEX SUBUNIT YAJC"/>
    <property type="match status" value="1"/>
</dbReference>
<feature type="transmembrane region" description="Helical" evidence="9">
    <location>
        <begin position="6"/>
        <end position="28"/>
    </location>
</feature>
<evidence type="ECO:0000256" key="5">
    <source>
        <dbReference type="ARBA" id="ARBA00022927"/>
    </source>
</evidence>
<dbReference type="GO" id="GO:0015031">
    <property type="term" value="P:protein transport"/>
    <property type="evidence" value="ECO:0007669"/>
    <property type="project" value="UniProtKB-KW"/>
</dbReference>
<dbReference type="NCBIfam" id="TIGR00739">
    <property type="entry name" value="yajC"/>
    <property type="match status" value="1"/>
</dbReference>
<dbReference type="InterPro" id="IPR003849">
    <property type="entry name" value="Preprotein_translocase_YajC"/>
</dbReference>
<evidence type="ECO:0000256" key="8">
    <source>
        <dbReference type="ARBA" id="ARBA00023136"/>
    </source>
</evidence>
<keyword evidence="3" id="KW-1003">Cell membrane</keyword>
<evidence type="ECO:0008006" key="11">
    <source>
        <dbReference type="Google" id="ProtNLM"/>
    </source>
</evidence>
<dbReference type="PRINTS" id="PR01853">
    <property type="entry name" value="YAJCTRNLCASE"/>
</dbReference>
<comment type="subcellular location">
    <subcellularLocation>
        <location evidence="1">Cell membrane</location>
        <topology evidence="1">Single-pass membrane protein</topology>
    </subcellularLocation>
</comment>
<keyword evidence="4 9" id="KW-0812">Transmembrane</keyword>
<dbReference type="GO" id="GO:0005886">
    <property type="term" value="C:plasma membrane"/>
    <property type="evidence" value="ECO:0007669"/>
    <property type="project" value="UniProtKB-SubCell"/>
</dbReference>
<protein>
    <recommendedName>
        <fullName evidence="11">Sec translocon accessory complex subunit YajC</fullName>
    </recommendedName>
</protein>
<name>A0A644V4B6_9ZZZZ</name>
<evidence type="ECO:0000256" key="7">
    <source>
        <dbReference type="ARBA" id="ARBA00023010"/>
    </source>
</evidence>
<organism evidence="10">
    <name type="scientific">bioreactor metagenome</name>
    <dbReference type="NCBI Taxonomy" id="1076179"/>
    <lineage>
        <taxon>unclassified sequences</taxon>
        <taxon>metagenomes</taxon>
        <taxon>ecological metagenomes</taxon>
    </lineage>
</organism>
<dbReference type="PANTHER" id="PTHR33909">
    <property type="entry name" value="SEC TRANSLOCON ACCESSORY COMPLEX SUBUNIT YAJC"/>
    <property type="match status" value="1"/>
</dbReference>
<evidence type="ECO:0000313" key="10">
    <source>
        <dbReference type="EMBL" id="MPL86189.1"/>
    </source>
</evidence>
<dbReference type="Pfam" id="PF02699">
    <property type="entry name" value="YajC"/>
    <property type="match status" value="1"/>
</dbReference>